<dbReference type="Pfam" id="PF00226">
    <property type="entry name" value="DnaJ"/>
    <property type="match status" value="1"/>
</dbReference>
<dbReference type="SMART" id="SM00271">
    <property type="entry name" value="DnaJ"/>
    <property type="match status" value="1"/>
</dbReference>
<dbReference type="STRING" id="797302.Halru_1703"/>
<evidence type="ECO:0000259" key="2">
    <source>
        <dbReference type="PROSITE" id="PS50076"/>
    </source>
</evidence>
<keyword evidence="4" id="KW-1185">Reference proteome</keyword>
<dbReference type="eggNOG" id="arCOG02846">
    <property type="taxonomic scope" value="Archaea"/>
</dbReference>
<gene>
    <name evidence="3" type="ordered locus">Halru_1703</name>
</gene>
<feature type="domain" description="J" evidence="2">
    <location>
        <begin position="178"/>
        <end position="228"/>
    </location>
</feature>
<dbReference type="HOGENOM" id="CLU_1113891_0_0_2"/>
<dbReference type="PROSITE" id="PS50076">
    <property type="entry name" value="DNAJ_2"/>
    <property type="match status" value="1"/>
</dbReference>
<dbReference type="RefSeq" id="WP_015300947.1">
    <property type="nucleotide sequence ID" value="NC_019964.1"/>
</dbReference>
<feature type="compositionally biased region" description="Polar residues" evidence="1">
    <location>
        <begin position="95"/>
        <end position="109"/>
    </location>
</feature>
<dbReference type="InterPro" id="IPR036869">
    <property type="entry name" value="J_dom_sf"/>
</dbReference>
<evidence type="ECO:0000313" key="4">
    <source>
        <dbReference type="Proteomes" id="UP000010846"/>
    </source>
</evidence>
<dbReference type="Proteomes" id="UP000010846">
    <property type="component" value="Chromosome"/>
</dbReference>
<dbReference type="InterPro" id="IPR001623">
    <property type="entry name" value="DnaJ_domain"/>
</dbReference>
<organism evidence="3 4">
    <name type="scientific">Halovivax ruber (strain DSM 18193 / JCM 13892 / XH-70)</name>
    <dbReference type="NCBI Taxonomy" id="797302"/>
    <lineage>
        <taxon>Archaea</taxon>
        <taxon>Methanobacteriati</taxon>
        <taxon>Methanobacteriota</taxon>
        <taxon>Stenosarchaea group</taxon>
        <taxon>Halobacteria</taxon>
        <taxon>Halobacteriales</taxon>
        <taxon>Natrialbaceae</taxon>
        <taxon>Halovivax</taxon>
    </lineage>
</organism>
<accession>L0IC41</accession>
<feature type="region of interest" description="Disordered" evidence="1">
    <location>
        <begin position="92"/>
        <end position="122"/>
    </location>
</feature>
<dbReference type="AlphaFoldDB" id="L0IC41"/>
<sequence>MGVADNRREGCDGCDRSVVLGRLTTVSMPDGTQVACCPTCTPHARAAAERAELETASATCEGCRSTVETADVEDVVLTDGTVLSLCSACRAHQPNAGSEGTGSSPTASDARSAPDAGVTSSTEIAPSKRLCGHCREWIRAEPYRVTLVDDRVESLCPTCKETAVDEGIVVDVAMRRVDAREILDVDEDASAEEIRAAFQEQVKHAHPDRPTGTREAFRLVRGAYERLK</sequence>
<evidence type="ECO:0000256" key="1">
    <source>
        <dbReference type="SAM" id="MobiDB-lite"/>
    </source>
</evidence>
<dbReference type="OrthoDB" id="10608at2157"/>
<name>L0IC41_HALRX</name>
<dbReference type="GeneID" id="14377068"/>
<proteinExistence type="predicted"/>
<protein>
    <submittedName>
        <fullName evidence="3">DnaJ-class molecular chaperone with C-terminal Zn finger domain</fullName>
    </submittedName>
</protein>
<dbReference type="CDD" id="cd06257">
    <property type="entry name" value="DnaJ"/>
    <property type="match status" value="1"/>
</dbReference>
<evidence type="ECO:0000313" key="3">
    <source>
        <dbReference type="EMBL" id="AGB16309.1"/>
    </source>
</evidence>
<dbReference type="EMBL" id="CP003050">
    <property type="protein sequence ID" value="AGB16309.1"/>
    <property type="molecule type" value="Genomic_DNA"/>
</dbReference>
<dbReference type="KEGG" id="hru:Halru_1703"/>
<dbReference type="SUPFAM" id="SSF46565">
    <property type="entry name" value="Chaperone J-domain"/>
    <property type="match status" value="1"/>
</dbReference>
<reference evidence="3" key="1">
    <citation type="submission" date="2011-09" db="EMBL/GenBank/DDBJ databases">
        <title>Complete sequence of Halovivax ruber XH-70.</title>
        <authorList>
            <consortium name="US DOE Joint Genome Institute"/>
            <person name="Lucas S."/>
            <person name="Han J."/>
            <person name="Lapidus A."/>
            <person name="Cheng J.-F."/>
            <person name="Goodwin L."/>
            <person name="Pitluck S."/>
            <person name="Peters L."/>
            <person name="Mikhailova N."/>
            <person name="Davenport K."/>
            <person name="Detter J.C."/>
            <person name="Han C."/>
            <person name="Tapia R."/>
            <person name="Land M."/>
            <person name="Hauser L."/>
            <person name="Kyrpides N."/>
            <person name="Ivanova N."/>
            <person name="Pagani I."/>
            <person name="Sproer C."/>
            <person name="Anderson I."/>
            <person name="Woyke T."/>
        </authorList>
    </citation>
    <scope>NUCLEOTIDE SEQUENCE</scope>
    <source>
        <strain evidence="3">XH-70</strain>
    </source>
</reference>
<dbReference type="Gene3D" id="1.10.287.110">
    <property type="entry name" value="DnaJ domain"/>
    <property type="match status" value="1"/>
</dbReference>